<dbReference type="RefSeq" id="XP_002126880.1">
    <property type="nucleotide sequence ID" value="XM_002126844.4"/>
</dbReference>
<reference evidence="2" key="3">
    <citation type="submission" date="2025-08" db="UniProtKB">
        <authorList>
            <consortium name="Ensembl"/>
        </authorList>
    </citation>
    <scope>IDENTIFICATION</scope>
</reference>
<dbReference type="SUPFAM" id="SSF47473">
    <property type="entry name" value="EF-hand"/>
    <property type="match status" value="1"/>
</dbReference>
<evidence type="ECO:0000313" key="2">
    <source>
        <dbReference type="Ensembl" id="ENSCINP00000024410.2"/>
    </source>
</evidence>
<dbReference type="InParanoid" id="F6SFY5"/>
<dbReference type="Gene3D" id="1.10.238.10">
    <property type="entry name" value="EF-hand"/>
    <property type="match status" value="1"/>
</dbReference>
<dbReference type="OMA" id="PEVRRCW"/>
<reference evidence="2" key="2">
    <citation type="journal article" date="2008" name="Genome Biol.">
        <title>Improved genome assembly and evidence-based global gene model set for the chordate Ciona intestinalis: new insight into intron and operon populations.</title>
        <authorList>
            <person name="Satou Y."/>
            <person name="Mineta K."/>
            <person name="Ogasawara M."/>
            <person name="Sasakura Y."/>
            <person name="Shoguchi E."/>
            <person name="Ueno K."/>
            <person name="Yamada L."/>
            <person name="Matsumoto J."/>
            <person name="Wasserscheid J."/>
            <person name="Dewar K."/>
            <person name="Wiley G.B."/>
            <person name="Macmil S.L."/>
            <person name="Roe B.A."/>
            <person name="Zeller R.W."/>
            <person name="Hastings K.E."/>
            <person name="Lemaire P."/>
            <person name="Lindquist E."/>
            <person name="Endo T."/>
            <person name="Hotta K."/>
            <person name="Inaba K."/>
        </authorList>
    </citation>
    <scope>NUCLEOTIDE SEQUENCE [LARGE SCALE GENOMIC DNA]</scope>
    <source>
        <strain evidence="2">wild type</strain>
    </source>
</reference>
<dbReference type="PROSITE" id="PS50222">
    <property type="entry name" value="EF_HAND_2"/>
    <property type="match status" value="1"/>
</dbReference>
<dbReference type="InterPro" id="IPR011992">
    <property type="entry name" value="EF-hand-dom_pair"/>
</dbReference>
<dbReference type="EMBL" id="EAAA01002668">
    <property type="status" value="NOT_ANNOTATED_CDS"/>
    <property type="molecule type" value="Genomic_DNA"/>
</dbReference>
<dbReference type="RefSeq" id="XP_026691255.1">
    <property type="nucleotide sequence ID" value="XM_026835454.1"/>
</dbReference>
<dbReference type="InterPro" id="IPR002048">
    <property type="entry name" value="EF_hand_dom"/>
</dbReference>
<dbReference type="KEGG" id="cin:100185292"/>
<dbReference type="GeneID" id="100185292"/>
<proteinExistence type="predicted"/>
<dbReference type="HOGENOM" id="CLU_1395879_0_0_1"/>
<dbReference type="STRING" id="7719.ENSCINP00000024410"/>
<gene>
    <name evidence="2" type="primary">LOC100185292</name>
</gene>
<dbReference type="GeneTree" id="ENSGT00390000003904"/>
<dbReference type="AlphaFoldDB" id="F6SFY5"/>
<sequence length="195" mass="22848">MGAYASLFGVEDSQTVKIKPNNPKWLFKHAEVCEMPFSEVQRCWRRFQVLGANKKGVLTVESQIWKSNDKFIQQTLRQLPWSNKGILTFQVYLKVCKWFNQADEILKLKVIYGLINHNQPLDGEVLQRIIALLYPEESPENLKNLVETFIEKVDYKHQGVIDEEEFIEFAKQIPFEEMSAMLQFNIIPQDLEIPE</sequence>
<reference evidence="2" key="4">
    <citation type="submission" date="2025-09" db="UniProtKB">
        <authorList>
            <consortium name="Ensembl"/>
        </authorList>
    </citation>
    <scope>IDENTIFICATION</scope>
</reference>
<name>F6SFY5_CIOIN</name>
<dbReference type="Proteomes" id="UP000008144">
    <property type="component" value="Chromosome 8"/>
</dbReference>
<dbReference type="GO" id="GO:0005509">
    <property type="term" value="F:calcium ion binding"/>
    <property type="evidence" value="ECO:0007669"/>
    <property type="project" value="InterPro"/>
</dbReference>
<feature type="domain" description="EF-hand" evidence="1">
    <location>
        <begin position="141"/>
        <end position="176"/>
    </location>
</feature>
<protein>
    <submittedName>
        <fullName evidence="2">Uncharacterized LOC100185292</fullName>
    </submittedName>
</protein>
<accession>F6SFY5</accession>
<dbReference type="OrthoDB" id="20872at2759"/>
<dbReference type="Ensembl" id="ENSCINT00000024656.2">
    <property type="protein sequence ID" value="ENSCINP00000024410.2"/>
    <property type="gene ID" value="ENSCING00000013248.2"/>
</dbReference>
<reference evidence="3" key="1">
    <citation type="journal article" date="2002" name="Science">
        <title>The draft genome of Ciona intestinalis: insights into chordate and vertebrate origins.</title>
        <authorList>
            <person name="Dehal P."/>
            <person name="Satou Y."/>
            <person name="Campbell R.K."/>
            <person name="Chapman J."/>
            <person name="Degnan B."/>
            <person name="De Tomaso A."/>
            <person name="Davidson B."/>
            <person name="Di Gregorio A."/>
            <person name="Gelpke M."/>
            <person name="Goodstein D.M."/>
            <person name="Harafuji N."/>
            <person name="Hastings K.E."/>
            <person name="Ho I."/>
            <person name="Hotta K."/>
            <person name="Huang W."/>
            <person name="Kawashima T."/>
            <person name="Lemaire P."/>
            <person name="Martinez D."/>
            <person name="Meinertzhagen I.A."/>
            <person name="Necula S."/>
            <person name="Nonaka M."/>
            <person name="Putnam N."/>
            <person name="Rash S."/>
            <person name="Saiga H."/>
            <person name="Satake M."/>
            <person name="Terry A."/>
            <person name="Yamada L."/>
            <person name="Wang H.G."/>
            <person name="Awazu S."/>
            <person name="Azumi K."/>
            <person name="Boore J."/>
            <person name="Branno M."/>
            <person name="Chin-Bow S."/>
            <person name="DeSantis R."/>
            <person name="Doyle S."/>
            <person name="Francino P."/>
            <person name="Keys D.N."/>
            <person name="Haga S."/>
            <person name="Hayashi H."/>
            <person name="Hino K."/>
            <person name="Imai K.S."/>
            <person name="Inaba K."/>
            <person name="Kano S."/>
            <person name="Kobayashi K."/>
            <person name="Kobayashi M."/>
            <person name="Lee B.I."/>
            <person name="Makabe K.W."/>
            <person name="Manohar C."/>
            <person name="Matassi G."/>
            <person name="Medina M."/>
            <person name="Mochizuki Y."/>
            <person name="Mount S."/>
            <person name="Morishita T."/>
            <person name="Miura S."/>
            <person name="Nakayama A."/>
            <person name="Nishizaka S."/>
            <person name="Nomoto H."/>
            <person name="Ohta F."/>
            <person name="Oishi K."/>
            <person name="Rigoutsos I."/>
            <person name="Sano M."/>
            <person name="Sasaki A."/>
            <person name="Sasakura Y."/>
            <person name="Shoguchi E."/>
            <person name="Shin-i T."/>
            <person name="Spagnuolo A."/>
            <person name="Stainier D."/>
            <person name="Suzuki M.M."/>
            <person name="Tassy O."/>
            <person name="Takatori N."/>
            <person name="Tokuoka M."/>
            <person name="Yagi K."/>
            <person name="Yoshizaki F."/>
            <person name="Wada S."/>
            <person name="Zhang C."/>
            <person name="Hyatt P.D."/>
            <person name="Larimer F."/>
            <person name="Detter C."/>
            <person name="Doggett N."/>
            <person name="Glavina T."/>
            <person name="Hawkins T."/>
            <person name="Richardson P."/>
            <person name="Lucas S."/>
            <person name="Kohara Y."/>
            <person name="Levine M."/>
            <person name="Satoh N."/>
            <person name="Rokhsar D.S."/>
        </authorList>
    </citation>
    <scope>NUCLEOTIDE SEQUENCE [LARGE SCALE GENOMIC DNA]</scope>
</reference>
<keyword evidence="3" id="KW-1185">Reference proteome</keyword>
<organism evidence="2 3">
    <name type="scientific">Ciona intestinalis</name>
    <name type="common">Transparent sea squirt</name>
    <name type="synonym">Ascidia intestinalis</name>
    <dbReference type="NCBI Taxonomy" id="7719"/>
    <lineage>
        <taxon>Eukaryota</taxon>
        <taxon>Metazoa</taxon>
        <taxon>Chordata</taxon>
        <taxon>Tunicata</taxon>
        <taxon>Ascidiacea</taxon>
        <taxon>Phlebobranchia</taxon>
        <taxon>Cionidae</taxon>
        <taxon>Ciona</taxon>
    </lineage>
</organism>
<evidence type="ECO:0000259" key="1">
    <source>
        <dbReference type="PROSITE" id="PS50222"/>
    </source>
</evidence>
<accession>A0A1W2W953</accession>
<evidence type="ECO:0000313" key="3">
    <source>
        <dbReference type="Proteomes" id="UP000008144"/>
    </source>
</evidence>